<keyword evidence="3" id="KW-1185">Reference proteome</keyword>
<sequence length="328" mass="37259">MFTQVSSPLPDQTRRIYDRGHAHSRSWNPECPSPPMNHASYHYYRNETEDLFPMMPMPLPVPVPIINEPPIPLPVESIGRTDNLRRNVPRQAKSFDDRVAEDRRRNLAHRSYTMSDRRREDPDDVSTACQTLWAAKGQLEQLQALGISEPSSVSTSFDSNTDSQATTETAERSPAANAKGKRLQYKSLLLQRQFLSTAAISSMDSNNSTDSSGPPVASSFDSTRSELEQRRLSLMNHGDQNNDFDPTTAFQRDYCVDAKTDSLFREWSRVDPAYESVDSRRLQRGQTVDHSSHQHLQQPRRFPRQHTLAGPSPLMQSHAFNRSLYGDV</sequence>
<protein>
    <submittedName>
        <fullName evidence="2">Uncharacterized protein</fullName>
    </submittedName>
</protein>
<feature type="compositionally biased region" description="Polar residues" evidence="1">
    <location>
        <begin position="285"/>
        <end position="297"/>
    </location>
</feature>
<feature type="region of interest" description="Disordered" evidence="1">
    <location>
        <begin position="285"/>
        <end position="315"/>
    </location>
</feature>
<evidence type="ECO:0000256" key="1">
    <source>
        <dbReference type="SAM" id="MobiDB-lite"/>
    </source>
</evidence>
<feature type="region of interest" description="Disordered" evidence="1">
    <location>
        <begin position="202"/>
        <end position="225"/>
    </location>
</feature>
<feature type="compositionally biased region" description="Low complexity" evidence="1">
    <location>
        <begin position="202"/>
        <end position="212"/>
    </location>
</feature>
<dbReference type="AlphaFoldDB" id="A0A8S1HG73"/>
<comment type="caution">
    <text evidence="2">The sequence shown here is derived from an EMBL/GenBank/DDBJ whole genome shotgun (WGS) entry which is preliminary data.</text>
</comment>
<dbReference type="Proteomes" id="UP000835052">
    <property type="component" value="Unassembled WGS sequence"/>
</dbReference>
<proteinExistence type="predicted"/>
<reference evidence="2" key="1">
    <citation type="submission" date="2020-10" db="EMBL/GenBank/DDBJ databases">
        <authorList>
            <person name="Kikuchi T."/>
        </authorList>
    </citation>
    <scope>NUCLEOTIDE SEQUENCE</scope>
    <source>
        <strain evidence="2">NKZ352</strain>
    </source>
</reference>
<dbReference type="EMBL" id="CAJGYM010000049">
    <property type="protein sequence ID" value="CAD6194919.1"/>
    <property type="molecule type" value="Genomic_DNA"/>
</dbReference>
<feature type="region of interest" description="Disordered" evidence="1">
    <location>
        <begin position="150"/>
        <end position="179"/>
    </location>
</feature>
<name>A0A8S1HG73_9PELO</name>
<accession>A0A8S1HG73</accession>
<evidence type="ECO:0000313" key="2">
    <source>
        <dbReference type="EMBL" id="CAD6194919.1"/>
    </source>
</evidence>
<organism evidence="2 3">
    <name type="scientific">Caenorhabditis auriculariae</name>
    <dbReference type="NCBI Taxonomy" id="2777116"/>
    <lineage>
        <taxon>Eukaryota</taxon>
        <taxon>Metazoa</taxon>
        <taxon>Ecdysozoa</taxon>
        <taxon>Nematoda</taxon>
        <taxon>Chromadorea</taxon>
        <taxon>Rhabditida</taxon>
        <taxon>Rhabditina</taxon>
        <taxon>Rhabditomorpha</taxon>
        <taxon>Rhabditoidea</taxon>
        <taxon>Rhabditidae</taxon>
        <taxon>Peloderinae</taxon>
        <taxon>Caenorhabditis</taxon>
    </lineage>
</organism>
<dbReference type="OrthoDB" id="6247020at2759"/>
<evidence type="ECO:0000313" key="3">
    <source>
        <dbReference type="Proteomes" id="UP000835052"/>
    </source>
</evidence>
<feature type="compositionally biased region" description="Polar residues" evidence="1">
    <location>
        <begin position="150"/>
        <end position="168"/>
    </location>
</feature>
<gene>
    <name evidence="2" type="ORF">CAUJ_LOCUS10838</name>
</gene>